<comment type="caution">
    <text evidence="3">The sequence shown here is derived from an EMBL/GenBank/DDBJ whole genome shotgun (WGS) entry which is preliminary data.</text>
</comment>
<proteinExistence type="inferred from homology"/>
<protein>
    <submittedName>
        <fullName evidence="3">Ribose-5-phosphate isomerase</fullName>
    </submittedName>
</protein>
<gene>
    <name evidence="3" type="ORF">A3B07_01580</name>
</gene>
<evidence type="ECO:0000256" key="2">
    <source>
        <dbReference type="PIRSR" id="PIRSR005384-2"/>
    </source>
</evidence>
<comment type="similarity">
    <text evidence="1">Belongs to the LacAB/RpiB family.</text>
</comment>
<feature type="binding site" evidence="2">
    <location>
        <begin position="8"/>
        <end position="9"/>
    </location>
    <ligand>
        <name>D-ribulose 5-phosphate</name>
        <dbReference type="ChEBI" id="CHEBI:58121"/>
    </ligand>
</feature>
<sequence>MRIYIGTDHAGFELKEKLVVFLRELGHTVEDLGAHTYDDQDDYPDFIRPVAEAIARDTEARGIILGGSGQGEAICANRVPHVRAAVYYGGAVDIAVLSREHNDANILSLGARFIEDEEAREVVRVWLETPFSGAGRHQKRNTKIDNL</sequence>
<dbReference type="Pfam" id="PF02502">
    <property type="entry name" value="LacAB_rpiB"/>
    <property type="match status" value="1"/>
</dbReference>
<dbReference type="SUPFAM" id="SSF89623">
    <property type="entry name" value="Ribose/Galactose isomerase RpiB/AlsB"/>
    <property type="match status" value="1"/>
</dbReference>
<reference evidence="3 4" key="1">
    <citation type="journal article" date="2016" name="Nat. Commun.">
        <title>Thousands of microbial genomes shed light on interconnected biogeochemical processes in an aquifer system.</title>
        <authorList>
            <person name="Anantharaman K."/>
            <person name="Brown C.T."/>
            <person name="Hug L.A."/>
            <person name="Sharon I."/>
            <person name="Castelle C.J."/>
            <person name="Probst A.J."/>
            <person name="Thomas B.C."/>
            <person name="Singh A."/>
            <person name="Wilkins M.J."/>
            <person name="Karaoz U."/>
            <person name="Brodie E.L."/>
            <person name="Williams K.H."/>
            <person name="Hubbard S.S."/>
            <person name="Banfield J.F."/>
        </authorList>
    </citation>
    <scope>NUCLEOTIDE SEQUENCE [LARGE SCALE GENOMIC DNA]</scope>
</reference>
<accession>A0A1G2SC50</accession>
<feature type="binding site" evidence="2">
    <location>
        <begin position="67"/>
        <end position="71"/>
    </location>
    <ligand>
        <name>D-ribulose 5-phosphate</name>
        <dbReference type="ChEBI" id="CHEBI:58121"/>
    </ligand>
</feature>
<dbReference type="InterPro" id="IPR003500">
    <property type="entry name" value="RpiB_LacA_LacB"/>
</dbReference>
<dbReference type="PIRSF" id="PIRSF005384">
    <property type="entry name" value="RpiB_LacA_B"/>
    <property type="match status" value="1"/>
</dbReference>
<feature type="binding site" evidence="2">
    <location>
        <position position="102"/>
    </location>
    <ligand>
        <name>D-ribulose 5-phosphate</name>
        <dbReference type="ChEBI" id="CHEBI:58121"/>
    </ligand>
</feature>
<dbReference type="AlphaFoldDB" id="A0A1G2SC50"/>
<evidence type="ECO:0000256" key="1">
    <source>
        <dbReference type="ARBA" id="ARBA00008754"/>
    </source>
</evidence>
<dbReference type="InterPro" id="IPR036569">
    <property type="entry name" value="RpiB_LacA_LacB_sf"/>
</dbReference>
<feature type="binding site" evidence="2">
    <location>
        <position position="136"/>
    </location>
    <ligand>
        <name>D-ribulose 5-phosphate</name>
        <dbReference type="ChEBI" id="CHEBI:58121"/>
    </ligand>
</feature>
<organism evidence="3 4">
    <name type="scientific">Candidatus Yonathbacteria bacterium RIFCSPLOWO2_01_FULL_43_27</name>
    <dbReference type="NCBI Taxonomy" id="1802726"/>
    <lineage>
        <taxon>Bacteria</taxon>
        <taxon>Candidatus Yonathiibacteriota</taxon>
    </lineage>
</organism>
<evidence type="ECO:0000313" key="4">
    <source>
        <dbReference type="Proteomes" id="UP000178817"/>
    </source>
</evidence>
<name>A0A1G2SC50_9BACT</name>
<dbReference type="GO" id="GO:0009052">
    <property type="term" value="P:pentose-phosphate shunt, non-oxidative branch"/>
    <property type="evidence" value="ECO:0007669"/>
    <property type="project" value="TreeGrafter"/>
</dbReference>
<dbReference type="GO" id="GO:0019316">
    <property type="term" value="P:D-allose catabolic process"/>
    <property type="evidence" value="ECO:0007669"/>
    <property type="project" value="TreeGrafter"/>
</dbReference>
<dbReference type="EMBL" id="MHUV01000005">
    <property type="protein sequence ID" value="OHA82605.1"/>
    <property type="molecule type" value="Genomic_DNA"/>
</dbReference>
<evidence type="ECO:0000313" key="3">
    <source>
        <dbReference type="EMBL" id="OHA82605.1"/>
    </source>
</evidence>
<dbReference type="STRING" id="1802726.A3B07_01580"/>
<dbReference type="PANTHER" id="PTHR30345">
    <property type="entry name" value="RIBOSE-5-PHOSPHATE ISOMERASE B"/>
    <property type="match status" value="1"/>
</dbReference>
<feature type="binding site" evidence="2">
    <location>
        <position position="112"/>
    </location>
    <ligand>
        <name>D-ribulose 5-phosphate</name>
        <dbReference type="ChEBI" id="CHEBI:58121"/>
    </ligand>
</feature>
<keyword evidence="3" id="KW-0413">Isomerase</keyword>
<dbReference type="NCBIfam" id="NF004051">
    <property type="entry name" value="PRK05571.1"/>
    <property type="match status" value="1"/>
</dbReference>
<feature type="binding site" evidence="2">
    <location>
        <position position="140"/>
    </location>
    <ligand>
        <name>D-ribulose 5-phosphate</name>
        <dbReference type="ChEBI" id="CHEBI:58121"/>
    </ligand>
</feature>
<dbReference type="NCBIfam" id="TIGR00689">
    <property type="entry name" value="rpiB_lacA_lacB"/>
    <property type="match status" value="1"/>
</dbReference>
<dbReference type="Gene3D" id="3.40.1400.10">
    <property type="entry name" value="Sugar-phosphate isomerase, RpiB/LacA/LacB"/>
    <property type="match status" value="1"/>
</dbReference>
<dbReference type="PANTHER" id="PTHR30345:SF0">
    <property type="entry name" value="DNA DAMAGE-REPAIR_TOLERATION PROTEIN DRT102"/>
    <property type="match status" value="1"/>
</dbReference>
<dbReference type="GO" id="GO:0004751">
    <property type="term" value="F:ribose-5-phosphate isomerase activity"/>
    <property type="evidence" value="ECO:0007669"/>
    <property type="project" value="TreeGrafter"/>
</dbReference>
<dbReference type="Proteomes" id="UP000178817">
    <property type="component" value="Unassembled WGS sequence"/>
</dbReference>